<evidence type="ECO:0000313" key="10">
    <source>
        <dbReference type="EMBL" id="CDZ99740.1"/>
    </source>
</evidence>
<dbReference type="CDD" id="cd17574">
    <property type="entry name" value="REC_OmpR"/>
    <property type="match status" value="1"/>
</dbReference>
<reference evidence="10" key="1">
    <citation type="submission" date="2014-07" db="EMBL/GenBank/DDBJ databases">
        <authorList>
            <person name="Urmite Genomes Urmite Genomes"/>
        </authorList>
    </citation>
    <scope>NUCLEOTIDE SEQUENCE</scope>
    <source>
        <strain evidence="10">13S34_air</strain>
    </source>
</reference>
<dbReference type="AlphaFoldDB" id="A0A078M0N5"/>
<gene>
    <name evidence="10" type="primary">mprA_1</name>
    <name evidence="10" type="ORF">BN1050_00269</name>
</gene>
<dbReference type="EMBL" id="LN483073">
    <property type="protein sequence ID" value="CDZ99740.1"/>
    <property type="molecule type" value="Genomic_DNA"/>
</dbReference>
<dbReference type="PROSITE" id="PS51755">
    <property type="entry name" value="OMPR_PHOB"/>
    <property type="match status" value="1"/>
</dbReference>
<evidence type="ECO:0000256" key="3">
    <source>
        <dbReference type="ARBA" id="ARBA00023015"/>
    </source>
</evidence>
<dbReference type="InterPro" id="IPR039420">
    <property type="entry name" value="WalR-like"/>
</dbReference>
<dbReference type="GO" id="GO:0032993">
    <property type="term" value="C:protein-DNA complex"/>
    <property type="evidence" value="ECO:0007669"/>
    <property type="project" value="TreeGrafter"/>
</dbReference>
<dbReference type="InterPro" id="IPR011006">
    <property type="entry name" value="CheY-like_superfamily"/>
</dbReference>
<dbReference type="SMART" id="SM00448">
    <property type="entry name" value="REC"/>
    <property type="match status" value="1"/>
</dbReference>
<dbReference type="HOGENOM" id="CLU_000445_30_1_9"/>
<keyword evidence="5" id="KW-0804">Transcription</keyword>
<dbReference type="PATRIC" id="fig|1461583.4.peg.242"/>
<sequence length="223" mass="25764">MKLLVVEDDDRLRRNISHILQKERYQVIQVATAEEALDYLAVEDVDLLLLDWMLPTMSGVTLCKTVRQQNFQGAILMLTAKGEAEDIVEALDVGADDYLTKPFKLEELLARVRALLRRAHKTVEQTITIEELTLHKDRRQFFYQQKPITLTKNEYLLLEFLFLHKGQIVSHEQIATHVWGFDYTVSNNSVDALLKLVRKKIDTPSAPSRIENIRGLGFKMRNS</sequence>
<name>A0A078M0N5_9BACL</name>
<feature type="domain" description="Response regulatory" evidence="8">
    <location>
        <begin position="2"/>
        <end position="116"/>
    </location>
</feature>
<dbReference type="GO" id="GO:0005829">
    <property type="term" value="C:cytosol"/>
    <property type="evidence" value="ECO:0007669"/>
    <property type="project" value="TreeGrafter"/>
</dbReference>
<keyword evidence="1 6" id="KW-0597">Phosphoprotein</keyword>
<keyword evidence="3" id="KW-0805">Transcription regulation</keyword>
<dbReference type="PANTHER" id="PTHR48111:SF1">
    <property type="entry name" value="TWO-COMPONENT RESPONSE REGULATOR ORR33"/>
    <property type="match status" value="1"/>
</dbReference>
<evidence type="ECO:0000256" key="1">
    <source>
        <dbReference type="ARBA" id="ARBA00022553"/>
    </source>
</evidence>
<feature type="DNA-binding region" description="OmpR/PhoB-type" evidence="7">
    <location>
        <begin position="124"/>
        <end position="222"/>
    </location>
</feature>
<feature type="domain" description="OmpR/PhoB-type" evidence="9">
    <location>
        <begin position="124"/>
        <end position="222"/>
    </location>
</feature>
<dbReference type="Pfam" id="PF00072">
    <property type="entry name" value="Response_reg"/>
    <property type="match status" value="1"/>
</dbReference>
<dbReference type="SMART" id="SM00862">
    <property type="entry name" value="Trans_reg_C"/>
    <property type="match status" value="1"/>
</dbReference>
<dbReference type="InterPro" id="IPR001789">
    <property type="entry name" value="Sig_transdc_resp-reg_receiver"/>
</dbReference>
<proteinExistence type="predicted"/>
<dbReference type="InterPro" id="IPR001867">
    <property type="entry name" value="OmpR/PhoB-type_DNA-bd"/>
</dbReference>
<keyword evidence="2" id="KW-0902">Two-component regulatory system</keyword>
<evidence type="ECO:0000256" key="7">
    <source>
        <dbReference type="PROSITE-ProRule" id="PRU01091"/>
    </source>
</evidence>
<dbReference type="GO" id="GO:0000976">
    <property type="term" value="F:transcription cis-regulatory region binding"/>
    <property type="evidence" value="ECO:0007669"/>
    <property type="project" value="TreeGrafter"/>
</dbReference>
<dbReference type="GO" id="GO:0000156">
    <property type="term" value="F:phosphorelay response regulator activity"/>
    <property type="evidence" value="ECO:0007669"/>
    <property type="project" value="TreeGrafter"/>
</dbReference>
<dbReference type="PANTHER" id="PTHR48111">
    <property type="entry name" value="REGULATOR OF RPOS"/>
    <property type="match status" value="1"/>
</dbReference>
<dbReference type="GO" id="GO:0006355">
    <property type="term" value="P:regulation of DNA-templated transcription"/>
    <property type="evidence" value="ECO:0007669"/>
    <property type="project" value="InterPro"/>
</dbReference>
<dbReference type="Gene3D" id="1.10.10.10">
    <property type="entry name" value="Winged helix-like DNA-binding domain superfamily/Winged helix DNA-binding domain"/>
    <property type="match status" value="1"/>
</dbReference>
<organism evidence="10">
    <name type="scientific">Metalysinibacillus saudimassiliensis</name>
    <dbReference type="NCBI Taxonomy" id="1461583"/>
    <lineage>
        <taxon>Bacteria</taxon>
        <taxon>Bacillati</taxon>
        <taxon>Bacillota</taxon>
        <taxon>Bacilli</taxon>
        <taxon>Bacillales</taxon>
        <taxon>Caryophanaceae</taxon>
        <taxon>Metalysinibacillus</taxon>
    </lineage>
</organism>
<dbReference type="Pfam" id="PF00486">
    <property type="entry name" value="Trans_reg_C"/>
    <property type="match status" value="1"/>
</dbReference>
<dbReference type="SUPFAM" id="SSF52172">
    <property type="entry name" value="CheY-like"/>
    <property type="match status" value="1"/>
</dbReference>
<evidence type="ECO:0000256" key="2">
    <source>
        <dbReference type="ARBA" id="ARBA00023012"/>
    </source>
</evidence>
<dbReference type="PROSITE" id="PS50110">
    <property type="entry name" value="RESPONSE_REGULATORY"/>
    <property type="match status" value="1"/>
</dbReference>
<dbReference type="CDD" id="cd00383">
    <property type="entry name" value="trans_reg_C"/>
    <property type="match status" value="1"/>
</dbReference>
<evidence type="ECO:0000256" key="4">
    <source>
        <dbReference type="ARBA" id="ARBA00023125"/>
    </source>
</evidence>
<evidence type="ECO:0000259" key="8">
    <source>
        <dbReference type="PROSITE" id="PS50110"/>
    </source>
</evidence>
<keyword evidence="4 7" id="KW-0238">DNA-binding</keyword>
<dbReference type="Gene3D" id="6.10.250.690">
    <property type="match status" value="1"/>
</dbReference>
<feature type="modified residue" description="4-aspartylphosphate" evidence="6">
    <location>
        <position position="51"/>
    </location>
</feature>
<evidence type="ECO:0000259" key="9">
    <source>
        <dbReference type="PROSITE" id="PS51755"/>
    </source>
</evidence>
<evidence type="ECO:0000256" key="5">
    <source>
        <dbReference type="ARBA" id="ARBA00023163"/>
    </source>
</evidence>
<protein>
    <submittedName>
        <fullName evidence="10">Response regulator MprA</fullName>
    </submittedName>
</protein>
<dbReference type="Gene3D" id="3.40.50.2300">
    <property type="match status" value="1"/>
</dbReference>
<evidence type="ECO:0000256" key="6">
    <source>
        <dbReference type="PROSITE-ProRule" id="PRU00169"/>
    </source>
</evidence>
<dbReference type="InterPro" id="IPR036388">
    <property type="entry name" value="WH-like_DNA-bd_sf"/>
</dbReference>
<accession>A0A078M0N5</accession>